<dbReference type="OrthoDB" id="3067228at2759"/>
<dbReference type="AlphaFoldDB" id="A0A2S4W001"/>
<proteinExistence type="predicted"/>
<comment type="caution">
    <text evidence="2">The sequence shown here is derived from an EMBL/GenBank/DDBJ whole genome shotgun (WGS) entry which is preliminary data.</text>
</comment>
<accession>A0A2S4W001</accession>
<dbReference type="EMBL" id="PKSM01000087">
    <property type="protein sequence ID" value="POW15079.1"/>
    <property type="molecule type" value="Genomic_DNA"/>
</dbReference>
<dbReference type="Pfam" id="PF18802">
    <property type="entry name" value="CxC1"/>
    <property type="match status" value="1"/>
</dbReference>
<dbReference type="PANTHER" id="PTHR33096:SF1">
    <property type="entry name" value="CXC1-LIKE CYSTEINE CLUSTER ASSOCIATED WITH KDZ TRANSPOSASES DOMAIN-CONTAINING PROTEIN"/>
    <property type="match status" value="1"/>
</dbReference>
<reference evidence="3" key="3">
    <citation type="journal article" date="2018" name="Mol. Plant Microbe Interact.">
        <title>Genome sequence resources for the wheat stripe rust pathogen (Puccinia striiformis f. sp. tritici) and the barley stripe rust pathogen (Puccinia striiformis f. sp. hordei).</title>
        <authorList>
            <person name="Xia C."/>
            <person name="Wang M."/>
            <person name="Yin C."/>
            <person name="Cornejo O.E."/>
            <person name="Hulbert S.H."/>
            <person name="Chen X."/>
        </authorList>
    </citation>
    <scope>NUCLEOTIDE SEQUENCE [LARGE SCALE GENOMIC DNA]</scope>
    <source>
        <strain evidence="3">93TX-2</strain>
    </source>
</reference>
<reference evidence="3" key="2">
    <citation type="journal article" date="2018" name="BMC Genomics">
        <title>Genomic insights into host adaptation between the wheat stripe rust pathogen (Puccinia striiformis f. sp. tritici) and the barley stripe rust pathogen (Puccinia striiformis f. sp. hordei).</title>
        <authorList>
            <person name="Xia C."/>
            <person name="Wang M."/>
            <person name="Yin C."/>
            <person name="Cornejo O.E."/>
            <person name="Hulbert S.H."/>
            <person name="Chen X."/>
        </authorList>
    </citation>
    <scope>NUCLEOTIDE SEQUENCE [LARGE SCALE GENOMIC DNA]</scope>
    <source>
        <strain evidence="3">93TX-2</strain>
    </source>
</reference>
<name>A0A2S4W001_9BASI</name>
<evidence type="ECO:0000313" key="3">
    <source>
        <dbReference type="Proteomes" id="UP000238274"/>
    </source>
</evidence>
<dbReference type="InterPro" id="IPR041320">
    <property type="entry name" value="CxC1"/>
</dbReference>
<gene>
    <name evidence="2" type="ORF">PSHT_07236</name>
</gene>
<organism evidence="2 3">
    <name type="scientific">Puccinia striiformis</name>
    <dbReference type="NCBI Taxonomy" id="27350"/>
    <lineage>
        <taxon>Eukaryota</taxon>
        <taxon>Fungi</taxon>
        <taxon>Dikarya</taxon>
        <taxon>Basidiomycota</taxon>
        <taxon>Pucciniomycotina</taxon>
        <taxon>Pucciniomycetes</taxon>
        <taxon>Pucciniales</taxon>
        <taxon>Pucciniaceae</taxon>
        <taxon>Puccinia</taxon>
    </lineage>
</organism>
<evidence type="ECO:0000313" key="2">
    <source>
        <dbReference type="EMBL" id="POW15079.1"/>
    </source>
</evidence>
<evidence type="ECO:0000259" key="1">
    <source>
        <dbReference type="Pfam" id="PF18802"/>
    </source>
</evidence>
<sequence length="342" mass="39136">MAQRQGFLVIHPSQLPGYEDASVTEPVMEVNNDTPHHEHYPRPQDSELLPPEPVTHYALQHQKLATAWKSMKRVMSTTYFVCQYKTQNWTTTTTYIEPFKKCTCPRTCKRTVDLIHTHGKPFCFLRGRVLQVYSGSHPPHPSWLYSNLAQKTQNSICHPLIQLFQSLWHKSALPYTSFIGGLISHQDTQSQERLCARSRHSNPRELCLPFSQAVDIYSTMELIQKQLVSVALGLTERDKWTTQCPTCFGPGSLDEIFPFGVSHFILAMDGNFQHHHHHFASTNSKERLIIALRKQSNVLATAVNTYNHNLEAFRMAYPQGPQPLLVEYDDLISMEPGQPVLE</sequence>
<reference evidence="2 3" key="1">
    <citation type="submission" date="2017-12" db="EMBL/GenBank/DDBJ databases">
        <title>Gene loss provides genomic basis for host adaptation in cereal stripe rust fungi.</title>
        <authorList>
            <person name="Xia C."/>
        </authorList>
    </citation>
    <scope>NUCLEOTIDE SEQUENCE [LARGE SCALE GENOMIC DNA]</scope>
    <source>
        <strain evidence="2 3">93TX-2</strain>
    </source>
</reference>
<dbReference type="PANTHER" id="PTHR33096">
    <property type="entry name" value="CXC2 DOMAIN-CONTAINING PROTEIN"/>
    <property type="match status" value="1"/>
</dbReference>
<keyword evidence="3" id="KW-1185">Reference proteome</keyword>
<feature type="domain" description="CxC1-like cysteine cluster associated with KDZ transposases" evidence="1">
    <location>
        <begin position="88"/>
        <end position="191"/>
    </location>
</feature>
<dbReference type="Proteomes" id="UP000238274">
    <property type="component" value="Unassembled WGS sequence"/>
</dbReference>
<protein>
    <recommendedName>
        <fullName evidence="1">CxC1-like cysteine cluster associated with KDZ transposases domain-containing protein</fullName>
    </recommendedName>
</protein>
<dbReference type="VEuPathDB" id="FungiDB:PSHT_07236"/>